<organism evidence="6 7">
    <name type="scientific">Caulobacter ginsengisoli</name>
    <dbReference type="NCBI Taxonomy" id="400775"/>
    <lineage>
        <taxon>Bacteria</taxon>
        <taxon>Pseudomonadati</taxon>
        <taxon>Pseudomonadota</taxon>
        <taxon>Alphaproteobacteria</taxon>
        <taxon>Caulobacterales</taxon>
        <taxon>Caulobacteraceae</taxon>
        <taxon>Caulobacter</taxon>
    </lineage>
</organism>
<evidence type="ECO:0000313" key="6">
    <source>
        <dbReference type="EMBL" id="MDQ0464053.1"/>
    </source>
</evidence>
<dbReference type="Pfam" id="PF00440">
    <property type="entry name" value="TetR_N"/>
    <property type="match status" value="1"/>
</dbReference>
<dbReference type="Proteomes" id="UP001228905">
    <property type="component" value="Unassembled WGS sequence"/>
</dbReference>
<feature type="DNA-binding region" description="H-T-H motif" evidence="4">
    <location>
        <begin position="36"/>
        <end position="55"/>
    </location>
</feature>
<evidence type="ECO:0000256" key="1">
    <source>
        <dbReference type="ARBA" id="ARBA00023015"/>
    </source>
</evidence>
<gene>
    <name evidence="6" type="ORF">QO010_001824</name>
</gene>
<keyword evidence="1" id="KW-0805">Transcription regulation</keyword>
<comment type="caution">
    <text evidence="6">The sequence shown here is derived from an EMBL/GenBank/DDBJ whole genome shotgun (WGS) entry which is preliminary data.</text>
</comment>
<evidence type="ECO:0000313" key="7">
    <source>
        <dbReference type="Proteomes" id="UP001228905"/>
    </source>
</evidence>
<evidence type="ECO:0000259" key="5">
    <source>
        <dbReference type="PROSITE" id="PS50977"/>
    </source>
</evidence>
<dbReference type="InterPro" id="IPR009057">
    <property type="entry name" value="Homeodomain-like_sf"/>
</dbReference>
<accession>A0ABU0ISC2</accession>
<dbReference type="EMBL" id="JAUSVS010000002">
    <property type="protein sequence ID" value="MDQ0464053.1"/>
    <property type="molecule type" value="Genomic_DNA"/>
</dbReference>
<reference evidence="6 7" key="1">
    <citation type="submission" date="2023-07" db="EMBL/GenBank/DDBJ databases">
        <title>Genomic Encyclopedia of Type Strains, Phase IV (KMG-IV): sequencing the most valuable type-strain genomes for metagenomic binning, comparative biology and taxonomic classification.</title>
        <authorList>
            <person name="Goeker M."/>
        </authorList>
    </citation>
    <scope>NUCLEOTIDE SEQUENCE [LARGE SCALE GENOMIC DNA]</scope>
    <source>
        <strain evidence="6 7">DSM 18695</strain>
    </source>
</reference>
<evidence type="ECO:0000256" key="3">
    <source>
        <dbReference type="ARBA" id="ARBA00023163"/>
    </source>
</evidence>
<dbReference type="Gene3D" id="1.10.357.10">
    <property type="entry name" value="Tetracycline Repressor, domain 2"/>
    <property type="match status" value="1"/>
</dbReference>
<feature type="domain" description="HTH tetR-type" evidence="5">
    <location>
        <begin position="13"/>
        <end position="73"/>
    </location>
</feature>
<sequence>MSPPKRRVRRGVEDARQRILETAEAHLAADGPAGVKVQRIARELGITDAGVNHHFGSREALLEALLRFCGRRFVEELRAEVAARGEAPFDAGQAARLLLDFYGRRGTGRLAMWLMLSGWEPQGSGMLEPLVDWAWRSALLATRRDCQKLVAVLSAVTLSQALSRDAILRSVGLDGVDEADFLDWVARLAASPRP</sequence>
<dbReference type="PROSITE" id="PS50977">
    <property type="entry name" value="HTH_TETR_2"/>
    <property type="match status" value="1"/>
</dbReference>
<evidence type="ECO:0000256" key="4">
    <source>
        <dbReference type="PROSITE-ProRule" id="PRU00335"/>
    </source>
</evidence>
<keyword evidence="3" id="KW-0804">Transcription</keyword>
<keyword evidence="2 4" id="KW-0238">DNA-binding</keyword>
<dbReference type="RefSeq" id="WP_307348438.1">
    <property type="nucleotide sequence ID" value="NZ_JAUSVS010000002.1"/>
</dbReference>
<dbReference type="InterPro" id="IPR050109">
    <property type="entry name" value="HTH-type_TetR-like_transc_reg"/>
</dbReference>
<dbReference type="InterPro" id="IPR001647">
    <property type="entry name" value="HTH_TetR"/>
</dbReference>
<protein>
    <submittedName>
        <fullName evidence="6">AcrR family transcriptional regulator</fullName>
    </submittedName>
</protein>
<evidence type="ECO:0000256" key="2">
    <source>
        <dbReference type="ARBA" id="ARBA00023125"/>
    </source>
</evidence>
<name>A0ABU0ISC2_9CAUL</name>
<dbReference type="PANTHER" id="PTHR30055">
    <property type="entry name" value="HTH-TYPE TRANSCRIPTIONAL REGULATOR RUTR"/>
    <property type="match status" value="1"/>
</dbReference>
<keyword evidence="7" id="KW-1185">Reference proteome</keyword>
<dbReference type="SUPFAM" id="SSF46689">
    <property type="entry name" value="Homeodomain-like"/>
    <property type="match status" value="1"/>
</dbReference>
<proteinExistence type="predicted"/>
<dbReference type="PANTHER" id="PTHR30055:SF234">
    <property type="entry name" value="HTH-TYPE TRANSCRIPTIONAL REGULATOR BETI"/>
    <property type="match status" value="1"/>
</dbReference>